<feature type="compositionally biased region" description="Polar residues" evidence="2">
    <location>
        <begin position="133"/>
        <end position="150"/>
    </location>
</feature>
<protein>
    <submittedName>
        <fullName evidence="3">Uncharacterized protein</fullName>
    </submittedName>
</protein>
<organism evidence="3 4">
    <name type="scientific">Acacia crassicarpa</name>
    <name type="common">northern wattle</name>
    <dbReference type="NCBI Taxonomy" id="499986"/>
    <lineage>
        <taxon>Eukaryota</taxon>
        <taxon>Viridiplantae</taxon>
        <taxon>Streptophyta</taxon>
        <taxon>Embryophyta</taxon>
        <taxon>Tracheophyta</taxon>
        <taxon>Spermatophyta</taxon>
        <taxon>Magnoliopsida</taxon>
        <taxon>eudicotyledons</taxon>
        <taxon>Gunneridae</taxon>
        <taxon>Pentapetalae</taxon>
        <taxon>rosids</taxon>
        <taxon>fabids</taxon>
        <taxon>Fabales</taxon>
        <taxon>Fabaceae</taxon>
        <taxon>Caesalpinioideae</taxon>
        <taxon>mimosoid clade</taxon>
        <taxon>Acacieae</taxon>
        <taxon>Acacia</taxon>
    </lineage>
</organism>
<dbReference type="EMBL" id="JAWXYG010000005">
    <property type="protein sequence ID" value="KAK4270840.1"/>
    <property type="molecule type" value="Genomic_DNA"/>
</dbReference>
<comment type="caution">
    <text evidence="3">The sequence shown here is derived from an EMBL/GenBank/DDBJ whole genome shotgun (WGS) entry which is preliminary data.</text>
</comment>
<feature type="compositionally biased region" description="Pro residues" evidence="2">
    <location>
        <begin position="71"/>
        <end position="84"/>
    </location>
</feature>
<evidence type="ECO:0000313" key="4">
    <source>
        <dbReference type="Proteomes" id="UP001293593"/>
    </source>
</evidence>
<name>A0AAE1JI04_9FABA</name>
<gene>
    <name evidence="3" type="ORF">QN277_019609</name>
</gene>
<dbReference type="AlphaFoldDB" id="A0AAE1JI04"/>
<dbReference type="Proteomes" id="UP001293593">
    <property type="component" value="Unassembled WGS sequence"/>
</dbReference>
<proteinExistence type="predicted"/>
<keyword evidence="4" id="KW-1185">Reference proteome</keyword>
<evidence type="ECO:0000256" key="1">
    <source>
        <dbReference type="SAM" id="Coils"/>
    </source>
</evidence>
<feature type="region of interest" description="Disordered" evidence="2">
    <location>
        <begin position="107"/>
        <end position="150"/>
    </location>
</feature>
<sequence>MAWFNGNQDSPFQSHSFVGDSTRREESISQSIDSILQTIRTLQANWGIQDEDPIGQKCHGSFHHPYHEPYHPPPFQPTHSPYPPYRSYHEPSPPPYNPYYEPSHNPPPYNRMPYHEPPHSFHPTSRPYHPSHESLTSFDPPSGSHSQSYVPNREPTIREVLAKLQNQVDQTVDEKRSHKANFDQQMDSVMRRMEQQEKENERMEKEIERLTQQAQVLKSNCQENPILKQAQEVEQLEKSIEESSLPFADP</sequence>
<feature type="coiled-coil region" evidence="1">
    <location>
        <begin position="161"/>
        <end position="220"/>
    </location>
</feature>
<feature type="region of interest" description="Disordered" evidence="2">
    <location>
        <begin position="59"/>
        <end position="89"/>
    </location>
</feature>
<reference evidence="3" key="1">
    <citation type="submission" date="2023-10" db="EMBL/GenBank/DDBJ databases">
        <title>Chromosome-level genome of the transformable northern wattle, Acacia crassicarpa.</title>
        <authorList>
            <person name="Massaro I."/>
            <person name="Sinha N.R."/>
            <person name="Poethig S."/>
            <person name="Leichty A.R."/>
        </authorList>
    </citation>
    <scope>NUCLEOTIDE SEQUENCE</scope>
    <source>
        <strain evidence="3">Acra3RX</strain>
        <tissue evidence="3">Leaf</tissue>
    </source>
</reference>
<keyword evidence="1" id="KW-0175">Coiled coil</keyword>
<evidence type="ECO:0000313" key="3">
    <source>
        <dbReference type="EMBL" id="KAK4270840.1"/>
    </source>
</evidence>
<feature type="compositionally biased region" description="Polar residues" evidence="2">
    <location>
        <begin position="1"/>
        <end position="16"/>
    </location>
</feature>
<feature type="region of interest" description="Disordered" evidence="2">
    <location>
        <begin position="1"/>
        <end position="25"/>
    </location>
</feature>
<evidence type="ECO:0000256" key="2">
    <source>
        <dbReference type="SAM" id="MobiDB-lite"/>
    </source>
</evidence>
<accession>A0AAE1JI04</accession>